<dbReference type="Pfam" id="PF12697">
    <property type="entry name" value="Abhydrolase_6"/>
    <property type="match status" value="1"/>
</dbReference>
<reference evidence="2 3" key="1">
    <citation type="submission" date="2018-04" db="EMBL/GenBank/DDBJ databases">
        <title>Novel species isolated from glacier.</title>
        <authorList>
            <person name="Liu Q."/>
            <person name="Xin Y.-H."/>
        </authorList>
    </citation>
    <scope>NUCLEOTIDE SEQUENCE [LARGE SCALE GENOMIC DNA]</scope>
    <source>
        <strain evidence="2 3">GT1R17</strain>
    </source>
</reference>
<keyword evidence="2" id="KW-0378">Hydrolase</keyword>
<dbReference type="Proteomes" id="UP000244248">
    <property type="component" value="Unassembled WGS sequence"/>
</dbReference>
<dbReference type="Gene3D" id="3.40.50.1820">
    <property type="entry name" value="alpha/beta hydrolase"/>
    <property type="match status" value="1"/>
</dbReference>
<evidence type="ECO:0000313" key="3">
    <source>
        <dbReference type="Proteomes" id="UP000244248"/>
    </source>
</evidence>
<dbReference type="InterPro" id="IPR029058">
    <property type="entry name" value="AB_hydrolase_fold"/>
</dbReference>
<evidence type="ECO:0000313" key="2">
    <source>
        <dbReference type="EMBL" id="PTU31868.1"/>
    </source>
</evidence>
<feature type="domain" description="AB hydrolase-1" evidence="1">
    <location>
        <begin position="20"/>
        <end position="259"/>
    </location>
</feature>
<comment type="caution">
    <text evidence="2">The sequence shown here is derived from an EMBL/GenBank/DDBJ whole genome shotgun (WGS) entry which is preliminary data.</text>
</comment>
<dbReference type="OrthoDB" id="9780765at2"/>
<organism evidence="2 3">
    <name type="scientific">Stenotrophobium rhamnosiphilum</name>
    <dbReference type="NCBI Taxonomy" id="2029166"/>
    <lineage>
        <taxon>Bacteria</taxon>
        <taxon>Pseudomonadati</taxon>
        <taxon>Pseudomonadota</taxon>
        <taxon>Gammaproteobacteria</taxon>
        <taxon>Nevskiales</taxon>
        <taxon>Nevskiaceae</taxon>
        <taxon>Stenotrophobium</taxon>
    </lineage>
</organism>
<proteinExistence type="predicted"/>
<gene>
    <name evidence="2" type="ORF">CJD38_04060</name>
</gene>
<dbReference type="PANTHER" id="PTHR43798">
    <property type="entry name" value="MONOACYLGLYCEROL LIPASE"/>
    <property type="match status" value="1"/>
</dbReference>
<dbReference type="InterPro" id="IPR000639">
    <property type="entry name" value="Epox_hydrolase-like"/>
</dbReference>
<dbReference type="PRINTS" id="PR00412">
    <property type="entry name" value="EPOXHYDRLASE"/>
</dbReference>
<keyword evidence="3" id="KW-1185">Reference proteome</keyword>
<name>A0A2T5MH14_9GAMM</name>
<dbReference type="InterPro" id="IPR000073">
    <property type="entry name" value="AB_hydrolase_1"/>
</dbReference>
<dbReference type="EMBL" id="QANS01000002">
    <property type="protein sequence ID" value="PTU31868.1"/>
    <property type="molecule type" value="Genomic_DNA"/>
</dbReference>
<dbReference type="AlphaFoldDB" id="A0A2T5MH14"/>
<dbReference type="SUPFAM" id="SSF53474">
    <property type="entry name" value="alpha/beta-Hydrolases"/>
    <property type="match status" value="1"/>
</dbReference>
<sequence>MSTDPNRTPEWYEGGSGSTLVLLHGFSATWRQWKPLLPLLERHHRVLIPTLPGHTGGISLNKPASPVSISEAFAVQLKARGITQAHFVGNSLGGWMVFEMARYGLARSALGLSPAGAWRDEAEKVAFISGARASFKLLPYVKPLLKLAFSSTALRKRLLAAGMEHGERISAAEARDSLDRLPTVKISNEYMNDHLRPMEPLPADCKVPLRVVWAEKDTVLPFEQWGQPLLDLLGLKTHVVLPGCGHNPVYDDPEGVAAAILEFTRMVESGEA</sequence>
<evidence type="ECO:0000259" key="1">
    <source>
        <dbReference type="Pfam" id="PF12697"/>
    </source>
</evidence>
<dbReference type="InterPro" id="IPR050266">
    <property type="entry name" value="AB_hydrolase_sf"/>
</dbReference>
<accession>A0A2T5MH14</accession>
<dbReference type="GO" id="GO:0016787">
    <property type="term" value="F:hydrolase activity"/>
    <property type="evidence" value="ECO:0007669"/>
    <property type="project" value="UniProtKB-KW"/>
</dbReference>
<protein>
    <submittedName>
        <fullName evidence="2">Alpha/beta hydrolase</fullName>
    </submittedName>
</protein>
<dbReference type="RefSeq" id="WP_107939057.1">
    <property type="nucleotide sequence ID" value="NZ_QANS01000002.1"/>
</dbReference>